<evidence type="ECO:0000256" key="3">
    <source>
        <dbReference type="ARBA" id="ARBA00022801"/>
    </source>
</evidence>
<dbReference type="EC" id="3.5.1.2" evidence="2 5"/>
<dbReference type="SUPFAM" id="SSF56601">
    <property type="entry name" value="beta-lactamase/transpeptidase-like"/>
    <property type="match status" value="1"/>
</dbReference>
<dbReference type="PANTHER" id="PTHR12544">
    <property type="entry name" value="GLUTAMINASE"/>
    <property type="match status" value="1"/>
</dbReference>
<comment type="similarity">
    <text evidence="1 5">Belongs to the glutaminase family.</text>
</comment>
<dbReference type="InterPro" id="IPR012338">
    <property type="entry name" value="Beta-lactam/transpept-like"/>
</dbReference>
<feature type="binding site" evidence="5">
    <location>
        <position position="69"/>
    </location>
    <ligand>
        <name>substrate</name>
    </ligand>
</feature>
<keyword evidence="3 5" id="KW-0378">Hydrolase</keyword>
<comment type="subunit">
    <text evidence="5">Homotetramer.</text>
</comment>
<evidence type="ECO:0000313" key="7">
    <source>
        <dbReference type="Proteomes" id="UP000436825"/>
    </source>
</evidence>
<evidence type="ECO:0000313" key="6">
    <source>
        <dbReference type="EMBL" id="KAB4451766.1"/>
    </source>
</evidence>
<dbReference type="AlphaFoldDB" id="A0A7J5JKU6"/>
<dbReference type="Gene3D" id="3.40.710.10">
    <property type="entry name" value="DD-peptidase/beta-lactamase superfamily"/>
    <property type="match status" value="1"/>
</dbReference>
<comment type="caution">
    <text evidence="6">The sequence shown here is derived from an EMBL/GenBank/DDBJ whole genome shotgun (WGS) entry which is preliminary data.</text>
</comment>
<dbReference type="GO" id="GO:0006537">
    <property type="term" value="P:glutamate biosynthetic process"/>
    <property type="evidence" value="ECO:0007669"/>
    <property type="project" value="TreeGrafter"/>
</dbReference>
<keyword evidence="5" id="KW-0007">Acetylation</keyword>
<dbReference type="Pfam" id="PF04960">
    <property type="entry name" value="Glutaminase"/>
    <property type="match status" value="1"/>
</dbReference>
<feature type="binding site" evidence="5">
    <location>
        <position position="120"/>
    </location>
    <ligand>
        <name>substrate</name>
    </ligand>
</feature>
<feature type="binding site" evidence="5">
    <location>
        <position position="196"/>
    </location>
    <ligand>
        <name>substrate</name>
    </ligand>
</feature>
<feature type="binding site" evidence="5">
    <location>
        <position position="165"/>
    </location>
    <ligand>
        <name>substrate</name>
    </ligand>
</feature>
<reference evidence="6 7" key="1">
    <citation type="journal article" date="2019" name="Nat. Med.">
        <title>A library of human gut bacterial isolates paired with longitudinal multiomics data enables mechanistic microbiome research.</title>
        <authorList>
            <person name="Poyet M."/>
            <person name="Groussin M."/>
            <person name="Gibbons S.M."/>
            <person name="Avila-Pacheco J."/>
            <person name="Jiang X."/>
            <person name="Kearney S.M."/>
            <person name="Perrotta A.R."/>
            <person name="Berdy B."/>
            <person name="Zhao S."/>
            <person name="Lieberman T.D."/>
            <person name="Swanson P.K."/>
            <person name="Smith M."/>
            <person name="Roesemann S."/>
            <person name="Alexander J.E."/>
            <person name="Rich S.A."/>
            <person name="Livny J."/>
            <person name="Vlamakis H."/>
            <person name="Clish C."/>
            <person name="Bullock K."/>
            <person name="Deik A."/>
            <person name="Scott J."/>
            <person name="Pierce K.A."/>
            <person name="Xavier R.J."/>
            <person name="Alm E.J."/>
        </authorList>
    </citation>
    <scope>NUCLEOTIDE SEQUENCE [LARGE SCALE GENOMIC DNA]</scope>
    <source>
        <strain evidence="6 7">BIOML-A160</strain>
    </source>
</reference>
<feature type="binding site" evidence="5">
    <location>
        <position position="248"/>
    </location>
    <ligand>
        <name>substrate</name>
    </ligand>
</feature>
<dbReference type="GO" id="GO:0004359">
    <property type="term" value="F:glutaminase activity"/>
    <property type="evidence" value="ECO:0007669"/>
    <property type="project" value="UniProtKB-UniRule"/>
</dbReference>
<evidence type="ECO:0000256" key="1">
    <source>
        <dbReference type="ARBA" id="ARBA00011076"/>
    </source>
</evidence>
<feature type="binding site" evidence="5">
    <location>
        <position position="172"/>
    </location>
    <ligand>
        <name>substrate</name>
    </ligand>
</feature>
<evidence type="ECO:0000256" key="5">
    <source>
        <dbReference type="HAMAP-Rule" id="MF_00313"/>
    </source>
</evidence>
<dbReference type="EMBL" id="WCRW01000019">
    <property type="protein sequence ID" value="KAB4451766.1"/>
    <property type="molecule type" value="Genomic_DNA"/>
</dbReference>
<organism evidence="6 7">
    <name type="scientific">Bacteroides thetaiotaomicron</name>
    <dbReference type="NCBI Taxonomy" id="818"/>
    <lineage>
        <taxon>Bacteria</taxon>
        <taxon>Pseudomonadati</taxon>
        <taxon>Bacteroidota</taxon>
        <taxon>Bacteroidia</taxon>
        <taxon>Bacteroidales</taxon>
        <taxon>Bacteroidaceae</taxon>
        <taxon>Bacteroides</taxon>
    </lineage>
</organism>
<dbReference type="PANTHER" id="PTHR12544:SF48">
    <property type="entry name" value="GLUTAMINASE 1"/>
    <property type="match status" value="1"/>
</dbReference>
<dbReference type="NCBIfam" id="NF009020">
    <property type="entry name" value="PRK12356.1"/>
    <property type="match status" value="1"/>
</dbReference>
<comment type="catalytic activity">
    <reaction evidence="4 5">
        <text>L-glutamine + H2O = L-glutamate + NH4(+)</text>
        <dbReference type="Rhea" id="RHEA:15889"/>
        <dbReference type="ChEBI" id="CHEBI:15377"/>
        <dbReference type="ChEBI" id="CHEBI:28938"/>
        <dbReference type="ChEBI" id="CHEBI:29985"/>
        <dbReference type="ChEBI" id="CHEBI:58359"/>
        <dbReference type="EC" id="3.5.1.2"/>
    </reaction>
</comment>
<accession>A0A7J5JKU6</accession>
<dbReference type="GO" id="GO:0006543">
    <property type="term" value="P:L-glutamine catabolic process"/>
    <property type="evidence" value="ECO:0007669"/>
    <property type="project" value="TreeGrafter"/>
</dbReference>
<feature type="binding site" evidence="5">
    <location>
        <position position="266"/>
    </location>
    <ligand>
        <name>substrate</name>
    </ligand>
</feature>
<dbReference type="Proteomes" id="UP000436825">
    <property type="component" value="Unassembled WGS sequence"/>
</dbReference>
<dbReference type="HAMAP" id="MF_00313">
    <property type="entry name" value="Glutaminase"/>
    <property type="match status" value="1"/>
</dbReference>
<name>A0A7J5JKU6_BACT4</name>
<protein>
    <recommendedName>
        <fullName evidence="2 5">Glutaminase</fullName>
        <ecNumber evidence="2 5">3.5.1.2</ecNumber>
    </recommendedName>
</protein>
<evidence type="ECO:0000256" key="4">
    <source>
        <dbReference type="ARBA" id="ARBA00049534"/>
    </source>
</evidence>
<dbReference type="FunFam" id="3.40.710.10:FF:000045">
    <property type="entry name" value="Glutaminase"/>
    <property type="match status" value="1"/>
</dbReference>
<dbReference type="RefSeq" id="WP_195584075.1">
    <property type="nucleotide sequence ID" value="NZ_JADNMN010000028.1"/>
</dbReference>
<gene>
    <name evidence="5 6" type="primary">glsA</name>
    <name evidence="6" type="ORF">GAN75_21450</name>
</gene>
<dbReference type="NCBIfam" id="TIGR03814">
    <property type="entry name" value="Gln_ase"/>
    <property type="match status" value="1"/>
</dbReference>
<proteinExistence type="inferred from homology"/>
<dbReference type="InterPro" id="IPR015868">
    <property type="entry name" value="Glutaminase"/>
</dbReference>
<evidence type="ECO:0000256" key="2">
    <source>
        <dbReference type="ARBA" id="ARBA00012918"/>
    </source>
</evidence>
<sequence>MDKKVTLAQLKEVVQEAYDQVKTNTGGKNADYIPYLANVNKDLFGISVCLLNGQTIHVGDTDYRFGIESVSKVHTAILALRQYGAKEILDKIGADATGLPFNSIIAILLENDHPSTPLVNAGAISACSMVKPIGDSAKKWDAIVENVTDLCGSAPQLIDELYKSESDTNFNNRSIAWLLKNYNRIYDDPDMALDLYTRQCSLGVTALQLSVAAGTIANGGVNPVTKKEVFDASLAPKITTMIAAVGFYEHTGDWMYTSGIPAKTGVGGGVMGVLPGQFGIAAFAPPLDGAGNSVKAQLAIQYVMNKLGLNVFSDNHLIVVD</sequence>